<reference evidence="1" key="1">
    <citation type="submission" date="2022-02" db="EMBL/GenBank/DDBJ databases">
        <title>Plant Genome Project.</title>
        <authorList>
            <person name="Zhang R.-G."/>
        </authorList>
    </citation>
    <scope>NUCLEOTIDE SEQUENCE</scope>
    <source>
        <strain evidence="1">AT1</strain>
    </source>
</reference>
<evidence type="ECO:0000313" key="1">
    <source>
        <dbReference type="EMBL" id="KAI8548016.1"/>
    </source>
</evidence>
<organism evidence="1 2">
    <name type="scientific">Rhododendron molle</name>
    <name type="common">Chinese azalea</name>
    <name type="synonym">Azalea mollis</name>
    <dbReference type="NCBI Taxonomy" id="49168"/>
    <lineage>
        <taxon>Eukaryota</taxon>
        <taxon>Viridiplantae</taxon>
        <taxon>Streptophyta</taxon>
        <taxon>Embryophyta</taxon>
        <taxon>Tracheophyta</taxon>
        <taxon>Spermatophyta</taxon>
        <taxon>Magnoliopsida</taxon>
        <taxon>eudicotyledons</taxon>
        <taxon>Gunneridae</taxon>
        <taxon>Pentapetalae</taxon>
        <taxon>asterids</taxon>
        <taxon>Ericales</taxon>
        <taxon>Ericaceae</taxon>
        <taxon>Ericoideae</taxon>
        <taxon>Rhodoreae</taxon>
        <taxon>Rhododendron</taxon>
    </lineage>
</organism>
<evidence type="ECO:0000313" key="2">
    <source>
        <dbReference type="Proteomes" id="UP001062846"/>
    </source>
</evidence>
<keyword evidence="2" id="KW-1185">Reference proteome</keyword>
<name>A0ACC0N579_RHOML</name>
<accession>A0ACC0N579</accession>
<gene>
    <name evidence="1" type="ORF">RHMOL_Rhmol07G0239800</name>
</gene>
<comment type="caution">
    <text evidence="1">The sequence shown here is derived from an EMBL/GenBank/DDBJ whole genome shotgun (WGS) entry which is preliminary data.</text>
</comment>
<dbReference type="Proteomes" id="UP001062846">
    <property type="component" value="Chromosome 7"/>
</dbReference>
<sequence>MSRHCCVVIAVLTLFTIIIAGSVIYVTRGHHPAAPAPQPPPKKTQPVFGPTSVSVEQACQATTDPYGCGATLSSPRSYPSDPPIYYAPTEILELATRICIRNVKVAQSVIADILKNATNDQKVSKAAKTCMEVLRNAEYRQQSTANALPRGEFQDARAWMSASLVYESMCLNGLNKTGSNLRSVTGVVAYMQTVVNVTGEALSLIRSYDIYGNDTGSWTPPQTERDGIWEHVGGSDDVRALESKGGFPSGLTANATVCRSGRGGRSCDYATVQDAVDAAPSNETERRFVIRIKEGVYNETVRVPLEKKNVVFLGDGMGKTVISGSLNVGQPGMTTYDSATVGVLGDGFMAKDLTIENTAGPRANQAVAFRSDSDRSIIENCEFIGNQDTLCANTLRQFYNSCRIQGNVDFIFGFSASVFQNCLILISPRGFTSDQNVITAHGRFDPAQSTGFVFLNCTVNGTATYMEKYEKKSSDSTKNFLGRPWKPYSRTVFINCNLGPIISPEGWMPWDRDFGLSTLYYGEYGNSGPGSALSQRVEWSSRIPASYIEGFSVQNFIQGDKWIPLSSG</sequence>
<proteinExistence type="predicted"/>
<dbReference type="EMBL" id="CM046394">
    <property type="protein sequence ID" value="KAI8548016.1"/>
    <property type="molecule type" value="Genomic_DNA"/>
</dbReference>
<protein>
    <submittedName>
        <fullName evidence="1">Uncharacterized protein</fullName>
    </submittedName>
</protein>